<reference evidence="2" key="1">
    <citation type="journal article" date="2008" name="Nat. Genet.">
        <title>The Pristionchus pacificus genome provides a unique perspective on nematode lifestyle and parasitism.</title>
        <authorList>
            <person name="Dieterich C."/>
            <person name="Clifton S.W."/>
            <person name="Schuster L.N."/>
            <person name="Chinwalla A."/>
            <person name="Delehaunty K."/>
            <person name="Dinkelacker I."/>
            <person name="Fulton L."/>
            <person name="Fulton R."/>
            <person name="Godfrey J."/>
            <person name="Minx P."/>
            <person name="Mitreva M."/>
            <person name="Roeseler W."/>
            <person name="Tian H."/>
            <person name="Witte H."/>
            <person name="Yang S.P."/>
            <person name="Wilson R.K."/>
            <person name="Sommer R.J."/>
        </authorList>
    </citation>
    <scope>NUCLEOTIDE SEQUENCE [LARGE SCALE GENOMIC DNA]</scope>
    <source>
        <strain evidence="2">PS312</strain>
    </source>
</reference>
<protein>
    <submittedName>
        <fullName evidence="1">Uncharacterized protein</fullName>
    </submittedName>
</protein>
<proteinExistence type="predicted"/>
<dbReference type="EnsemblMetazoa" id="PPA14045.1">
    <property type="protein sequence ID" value="PPA14045.1"/>
    <property type="gene ID" value="WBGene00103599"/>
</dbReference>
<organism evidence="1 2">
    <name type="scientific">Pristionchus pacificus</name>
    <name type="common">Parasitic nematode worm</name>
    <dbReference type="NCBI Taxonomy" id="54126"/>
    <lineage>
        <taxon>Eukaryota</taxon>
        <taxon>Metazoa</taxon>
        <taxon>Ecdysozoa</taxon>
        <taxon>Nematoda</taxon>
        <taxon>Chromadorea</taxon>
        <taxon>Rhabditida</taxon>
        <taxon>Rhabditina</taxon>
        <taxon>Diplogasteromorpha</taxon>
        <taxon>Diplogasteroidea</taxon>
        <taxon>Neodiplogasteridae</taxon>
        <taxon>Pristionchus</taxon>
    </lineage>
</organism>
<keyword evidence="2" id="KW-1185">Reference proteome</keyword>
<dbReference type="OrthoDB" id="5985669at2759"/>
<sequence length="312" mass="35542">MIVEDGVFLSDGELKRSSGLSSSLLTKKNIIDMVTNKKLFFVDVDSRFSKGCQFFGTFYEAYAYCQYKTPFGPCYHLQSLDVGLTEGVLPFIQKGAERAVDLVKDSLAHEVAKIGIDGAKHFNKYELEFNTSDTGDVYGSGNGSIARMMNGVLDVFQPVQKALKAHIRLWNDISYLCFVRNLSATVKNRGEGGEEEGQTEKRELHIWMNRGTVAIYQFNQWPSIATTSNLYYKILEHRQNVLASIMQLKNVRERERFHSSFLPFKKSNVRACVKCHNFYCIECFCFLSKCIGCETDMQVIDGIELYYERQGS</sequence>
<evidence type="ECO:0000313" key="1">
    <source>
        <dbReference type="EnsemblMetazoa" id="PPA14045.1"/>
    </source>
</evidence>
<evidence type="ECO:0000313" key="2">
    <source>
        <dbReference type="Proteomes" id="UP000005239"/>
    </source>
</evidence>
<gene>
    <name evidence="1" type="primary">WBGene00103599</name>
</gene>
<dbReference type="Proteomes" id="UP000005239">
    <property type="component" value="Unassembled WGS sequence"/>
</dbReference>
<reference evidence="1" key="2">
    <citation type="submission" date="2022-06" db="UniProtKB">
        <authorList>
            <consortium name="EnsemblMetazoa"/>
        </authorList>
    </citation>
    <scope>IDENTIFICATION</scope>
    <source>
        <strain evidence="1">PS312</strain>
    </source>
</reference>
<accession>A0A8R1UD67</accession>
<dbReference type="AlphaFoldDB" id="A0A2A6BB74"/>
<accession>A0A2A6BB74</accession>
<name>A0A2A6BB74_PRIPA</name>